<sequence length="565" mass="61767">MSKAKAIPVPRSMSAVELAEKQGLKAVSKDDVRQRLKTMVHDSLQVPNPPAAVTGLSPYAMTDASTIDLPVMEIDFYDRNPRTTPNPEYENIKASIRAKGLENPLIVTRRPNTLRYMLGKGGNTRLRALQELWLETEDPRFGTVMCIYRTWKSESDVLASHLIENDVRGEMSFWDKATGILNLRDALQVDTGTTISLRDLESHLKRIGLPTNRTTLSQYIFATHTLTSLGPHLTSLSVRQIQPGFALQKRLASRFVGDENTFVPEVFVPAQQDLAAGLEAGTPVNVNQLLDLSAARLAPWLGVDPERVTTMLRLIEQFPEMTLGELQAHGRETAPASATEPSGPADVPILPDTSPPDWVDPLMPGEHAIDPEYGSDVPATRQTTGTPGDTAETMPPSPGSAVPPPSAMQTPGGIAVTPDQVYAKVRAAFMSRLNELARLAPIGHCFHEVEAAPYGFFIDLPKDKTFGGTADDPDRPLVWHFLVSLSGQLDPEIARRMPEGLIWPTLAGEALHARILADTSVVLGQMDPALLYRAGPLVRKALFLTIQAFHEFHPLTQHAKTGVTP</sequence>
<evidence type="ECO:0000256" key="1">
    <source>
        <dbReference type="SAM" id="MobiDB-lite"/>
    </source>
</evidence>
<feature type="region of interest" description="Disordered" evidence="1">
    <location>
        <begin position="329"/>
        <end position="354"/>
    </location>
</feature>
<dbReference type="STRING" id="68895.RR42_s0762"/>
<dbReference type="OrthoDB" id="7656008at2"/>
<dbReference type="SMART" id="SM00470">
    <property type="entry name" value="ParB"/>
    <property type="match status" value="1"/>
</dbReference>
<dbReference type="AlphaFoldDB" id="A0A0C4YH92"/>
<feature type="compositionally biased region" description="Pro residues" evidence="1">
    <location>
        <begin position="395"/>
        <end position="406"/>
    </location>
</feature>
<dbReference type="GO" id="GO:0007059">
    <property type="term" value="P:chromosome segregation"/>
    <property type="evidence" value="ECO:0007669"/>
    <property type="project" value="TreeGrafter"/>
</dbReference>
<reference evidence="3 4" key="1">
    <citation type="journal article" date="2015" name="Genome Announc.">
        <title>Complete Genome Sequence of Cupriavidus basilensis 4G11, Isolated from the Oak Ridge Field Research Center Site.</title>
        <authorList>
            <person name="Ray J."/>
            <person name="Waters R.J."/>
            <person name="Skerker J.M."/>
            <person name="Kuehl J.V."/>
            <person name="Price M.N."/>
            <person name="Huang J."/>
            <person name="Chakraborty R."/>
            <person name="Arkin A.P."/>
            <person name="Deutschbauer A."/>
        </authorList>
    </citation>
    <scope>NUCLEOTIDE SEQUENCE [LARGE SCALE GENOMIC DNA]</scope>
    <source>
        <strain evidence="3">4G11</strain>
    </source>
</reference>
<name>A0A0C4YH92_9BURK</name>
<dbReference type="InterPro" id="IPR050336">
    <property type="entry name" value="Chromosome_partition/occlusion"/>
</dbReference>
<feature type="region of interest" description="Disordered" evidence="1">
    <location>
        <begin position="370"/>
        <end position="408"/>
    </location>
</feature>
<dbReference type="PANTHER" id="PTHR33375">
    <property type="entry name" value="CHROMOSOME-PARTITIONING PROTEIN PARB-RELATED"/>
    <property type="match status" value="1"/>
</dbReference>
<dbReference type="GO" id="GO:0005694">
    <property type="term" value="C:chromosome"/>
    <property type="evidence" value="ECO:0007669"/>
    <property type="project" value="TreeGrafter"/>
</dbReference>
<evidence type="ECO:0000313" key="4">
    <source>
        <dbReference type="Proteomes" id="UP000031843"/>
    </source>
</evidence>
<dbReference type="InterPro" id="IPR022304">
    <property type="entry name" value="ICE_PFGI_1_ParB"/>
</dbReference>
<dbReference type="InterPro" id="IPR003115">
    <property type="entry name" value="ParB_N"/>
</dbReference>
<dbReference type="InterPro" id="IPR036086">
    <property type="entry name" value="ParB/Sulfiredoxin_sf"/>
</dbReference>
<dbReference type="Proteomes" id="UP000031843">
    <property type="component" value="Chromosome secondary"/>
</dbReference>
<evidence type="ECO:0000313" key="3">
    <source>
        <dbReference type="EMBL" id="AJG22353.1"/>
    </source>
</evidence>
<keyword evidence="4" id="KW-1185">Reference proteome</keyword>
<dbReference type="RefSeq" id="WP_052494933.1">
    <property type="nucleotide sequence ID" value="NZ_CP010537.1"/>
</dbReference>
<dbReference type="EMBL" id="CP010537">
    <property type="protein sequence ID" value="AJG22353.1"/>
    <property type="molecule type" value="Genomic_DNA"/>
</dbReference>
<organism evidence="3 4">
    <name type="scientific">Cupriavidus basilensis</name>
    <dbReference type="NCBI Taxonomy" id="68895"/>
    <lineage>
        <taxon>Bacteria</taxon>
        <taxon>Pseudomonadati</taxon>
        <taxon>Pseudomonadota</taxon>
        <taxon>Betaproteobacteria</taxon>
        <taxon>Burkholderiales</taxon>
        <taxon>Burkholderiaceae</taxon>
        <taxon>Cupriavidus</taxon>
    </lineage>
</organism>
<protein>
    <submittedName>
        <fullName evidence="3">Protein with ParB-like nuclease domain in PFGI-1-like cluster</fullName>
    </submittedName>
</protein>
<feature type="domain" description="ParB-like N-terminal" evidence="2">
    <location>
        <begin position="67"/>
        <end position="166"/>
    </location>
</feature>
<dbReference type="Gene3D" id="3.90.1530.10">
    <property type="entry name" value="Conserved hypothetical protein from pyrococcus furiosus pfu- 392566-001, ParB domain"/>
    <property type="match status" value="1"/>
</dbReference>
<gene>
    <name evidence="3" type="ORF">RR42_s0762</name>
</gene>
<dbReference type="KEGG" id="cbw:RR42_s0762"/>
<proteinExistence type="predicted"/>
<dbReference type="NCBIfam" id="TIGR03764">
    <property type="entry name" value="ICE_PFGI_1_parB"/>
    <property type="match status" value="1"/>
</dbReference>
<dbReference type="SUPFAM" id="SSF110849">
    <property type="entry name" value="ParB/Sulfiredoxin"/>
    <property type="match status" value="1"/>
</dbReference>
<dbReference type="PANTHER" id="PTHR33375:SF1">
    <property type="entry name" value="CHROMOSOME-PARTITIONING PROTEIN PARB-RELATED"/>
    <property type="match status" value="1"/>
</dbReference>
<evidence type="ECO:0000259" key="2">
    <source>
        <dbReference type="SMART" id="SM00470"/>
    </source>
</evidence>
<accession>A0A0C4YH92</accession>